<proteinExistence type="predicted"/>
<dbReference type="EMBL" id="AP024238">
    <property type="protein sequence ID" value="BCO29472.1"/>
    <property type="molecule type" value="Genomic_DNA"/>
</dbReference>
<gene>
    <name evidence="2" type="ORF">MIZ03_4395</name>
</gene>
<evidence type="ECO:0000259" key="1">
    <source>
        <dbReference type="Pfam" id="PF06527"/>
    </source>
</evidence>
<evidence type="ECO:0000313" key="3">
    <source>
        <dbReference type="Proteomes" id="UP000824366"/>
    </source>
</evidence>
<dbReference type="Proteomes" id="UP000824366">
    <property type="component" value="Chromosome"/>
</dbReference>
<name>A0ABM7MSV0_9BURK</name>
<organism evidence="2 3">
    <name type="scientific">Rhodoferax lithotrophicus</name>
    <dbReference type="NCBI Taxonomy" id="2798804"/>
    <lineage>
        <taxon>Bacteria</taxon>
        <taxon>Pseudomonadati</taxon>
        <taxon>Pseudomonadota</taxon>
        <taxon>Betaproteobacteria</taxon>
        <taxon>Burkholderiales</taxon>
        <taxon>Comamonadaceae</taxon>
        <taxon>Rhodoferax</taxon>
    </lineage>
</organism>
<sequence>MVRTALMQGCDPMTLTFAVWPRWRIWTHDADRFANEDRLDRICVLSGIEKGTLRAASLFPIAKQIYGRTPPEKATWSWIVAPGARNTKRHSGIQYCPACLKNDVRPYFRIHWRFAWHTCCKVHGHALLDRCHACNSPVEYHRLEAEDELITVCATCKADLRTASSRGCVSDALKFQLVADDVLLNGIGTFQSSAMSISPWFELADYFVSLIRVAQRGENQTLSEFLKLIGVQLPMSPPMQPGNHLETLQTHDRERLLAALLPIMSVSKDKFDGGASKNQTFQNKVLQVTG</sequence>
<reference evidence="2 3" key="1">
    <citation type="journal article" date="2021" name="Microbiol. Spectr.">
        <title>A Single Bacterium Capable of Oxidation and Reduction of Iron at Circumneutral pH.</title>
        <authorList>
            <person name="Kato S."/>
            <person name="Ohkuma M."/>
        </authorList>
    </citation>
    <scope>NUCLEOTIDE SEQUENCE [LARGE SCALE GENOMIC DNA]</scope>
    <source>
        <strain evidence="2 3">MIZ03</strain>
    </source>
</reference>
<feature type="domain" description="TniQ" evidence="1">
    <location>
        <begin position="2"/>
        <end position="127"/>
    </location>
</feature>
<accession>A0ABM7MSV0</accession>
<dbReference type="InterPro" id="IPR009492">
    <property type="entry name" value="TniQ"/>
</dbReference>
<keyword evidence="3" id="KW-1185">Reference proteome</keyword>
<protein>
    <recommendedName>
        <fullName evidence="1">TniQ domain-containing protein</fullName>
    </recommendedName>
</protein>
<dbReference type="Pfam" id="PF06527">
    <property type="entry name" value="TniQ"/>
    <property type="match status" value="1"/>
</dbReference>
<evidence type="ECO:0000313" key="2">
    <source>
        <dbReference type="EMBL" id="BCO29472.1"/>
    </source>
</evidence>